<dbReference type="EMBL" id="LT608255">
    <property type="protein sequence ID" value="SCO60558.1"/>
    <property type="molecule type" value="Genomic_DNA"/>
</dbReference>
<dbReference type="PANTHER" id="PTHR33926:SF4">
    <property type="entry name" value="PROTEIN TIC 22, CHLOROPLASTIC"/>
    <property type="match status" value="1"/>
</dbReference>
<evidence type="ECO:0000256" key="3">
    <source>
        <dbReference type="ARBA" id="ARBA00022640"/>
    </source>
</evidence>
<comment type="subcellular location">
    <subcellularLocation>
        <location evidence="1">Plastid</location>
        <location evidence="1">Chloroplast</location>
    </subcellularLocation>
</comment>
<evidence type="ECO:0000313" key="9">
    <source>
        <dbReference type="Proteomes" id="UP000219860"/>
    </source>
</evidence>
<proteinExistence type="predicted"/>
<dbReference type="VEuPathDB" id="PlasmoDB:PBANKA_0717700"/>
<reference evidence="4 8" key="1">
    <citation type="submission" date="2016-02" db="EMBL/GenBank/DDBJ databases">
        <authorList>
            <consortium name="Pathogen Informatics"/>
        </authorList>
    </citation>
    <scope>NUCLEOTIDE SEQUENCE [LARGE SCALE GENOMIC DNA]</scope>
    <source>
        <strain evidence="4 8">K173</strain>
        <strain evidence="5 11">NK65 ny</strain>
        <strain evidence="6 10">NK65e</strain>
        <strain evidence="7 9">SP11 Antwerpcl1</strain>
    </source>
</reference>
<organism evidence="4 8">
    <name type="scientific">Plasmodium berghei</name>
    <dbReference type="NCBI Taxonomy" id="5821"/>
    <lineage>
        <taxon>Eukaryota</taxon>
        <taxon>Sar</taxon>
        <taxon>Alveolata</taxon>
        <taxon>Apicomplexa</taxon>
        <taxon>Aconoidasida</taxon>
        <taxon>Haemosporida</taxon>
        <taxon>Plasmodiidae</taxon>
        <taxon>Plasmodium</taxon>
        <taxon>Plasmodium (Vinckeia)</taxon>
    </lineage>
</organism>
<protein>
    <submittedName>
        <fullName evidence="4">Uncharacterized protein</fullName>
    </submittedName>
</protein>
<dbReference type="Proteomes" id="UP000219860">
    <property type="component" value="Chromosome 7"/>
</dbReference>
<dbReference type="Proteomes" id="UP000516480">
    <property type="component" value="Chromosome 7"/>
</dbReference>
<gene>
    <name evidence="4" type="ORF">PBK173_000137000</name>
    <name evidence="6" type="ORF">PBNK65E_000130500</name>
    <name evidence="5" type="ORF">PBNK65NY_000130000</name>
    <name evidence="7" type="ORF">PBSP11A_000130000</name>
</gene>
<evidence type="ECO:0000313" key="6">
    <source>
        <dbReference type="EMBL" id="SCN24080.1"/>
    </source>
</evidence>
<dbReference type="InterPro" id="IPR007378">
    <property type="entry name" value="Tic22-like"/>
</dbReference>
<evidence type="ECO:0000256" key="2">
    <source>
        <dbReference type="ARBA" id="ARBA00022528"/>
    </source>
</evidence>
<sequence>MRFLFLTSCFLWAILNLLFVWNKKIITLKKNAHILNPIKKEISLNWKKNNVLNKINFIFYKKKNEYEIKNLENVPLFVVTNKFDEVILSFDPDYGIDNQAGKNTTTQSIEYNNTEFNQNLYDDIILENYNNSLLFPIIKKNEQVRKEIDLNKIHNNDCIGIFFFDLKTAEAYKDDIAHLYNKNLKDKNNDKLFFGSKVKFTNLDYFLKLKKSLSSKVDFVLVPNYNELQNVLKNKKVFYGTPIYYINKITLRKSTIKKTFYELFFRKNFKKVKVELYPNTFITYTIKEAYEKEGPETENHTNKDEKKLYLYIQLETLDKKKYIPIFFSYEHAYYFYKLFIASFKGHFTEYILPKPQIILNSFESLLMLLNMANDNKLKEFHNLFFVPTSHMYDEKLYSTQTSVFTFYVNKIFQKIKYDLFRSFRKNLNYLISDYLYG</sequence>
<evidence type="ECO:0000256" key="1">
    <source>
        <dbReference type="ARBA" id="ARBA00004229"/>
    </source>
</evidence>
<evidence type="ECO:0000313" key="4">
    <source>
        <dbReference type="EMBL" id="CXI26440.1"/>
    </source>
</evidence>
<evidence type="ECO:0000313" key="5">
    <source>
        <dbReference type="EMBL" id="SCM20499.1"/>
    </source>
</evidence>
<name>A0A122I3F1_PLABE</name>
<dbReference type="Proteomes" id="UP000220214">
    <property type="component" value="Chromosome 7"/>
</dbReference>
<evidence type="ECO:0000313" key="11">
    <source>
        <dbReference type="Proteomes" id="UP000516480"/>
    </source>
</evidence>
<evidence type="ECO:0000313" key="8">
    <source>
        <dbReference type="Proteomes" id="UP000069549"/>
    </source>
</evidence>
<evidence type="ECO:0000313" key="7">
    <source>
        <dbReference type="EMBL" id="SCO60558.1"/>
    </source>
</evidence>
<dbReference type="GO" id="GO:0009507">
    <property type="term" value="C:chloroplast"/>
    <property type="evidence" value="ECO:0007669"/>
    <property type="project" value="UniProtKB-SubCell"/>
</dbReference>
<dbReference type="Proteomes" id="UP000069549">
    <property type="component" value="Chromosome 7"/>
</dbReference>
<evidence type="ECO:0000313" key="10">
    <source>
        <dbReference type="Proteomes" id="UP000220214"/>
    </source>
</evidence>
<accession>A0A122I3F1</accession>
<dbReference type="PANTHER" id="PTHR33926">
    <property type="entry name" value="PROTEIN TIC 22, CHLOROPLASTIC"/>
    <property type="match status" value="1"/>
</dbReference>
<dbReference type="GO" id="GO:0015031">
    <property type="term" value="P:protein transport"/>
    <property type="evidence" value="ECO:0007669"/>
    <property type="project" value="InterPro"/>
</dbReference>
<dbReference type="EMBL" id="LT608143">
    <property type="protein sequence ID" value="SCM20499.1"/>
    <property type="molecule type" value="Genomic_DNA"/>
</dbReference>
<dbReference type="EMBL" id="LT614633">
    <property type="protein sequence ID" value="SCN24080.1"/>
    <property type="molecule type" value="Genomic_DNA"/>
</dbReference>
<dbReference type="EMBL" id="LT160027">
    <property type="protein sequence ID" value="CXI26440.1"/>
    <property type="molecule type" value="Genomic_DNA"/>
</dbReference>
<dbReference type="OrthoDB" id="376141at2759"/>
<dbReference type="AlphaFoldDB" id="A0A122I3F1"/>
<dbReference type="OMA" id="FQRINYD"/>
<keyword evidence="2" id="KW-0150">Chloroplast</keyword>
<keyword evidence="3" id="KW-0934">Plastid</keyword>